<dbReference type="PANTHER" id="PTHR34216:SF3">
    <property type="entry name" value="POLY-BETA-1,6-N-ACETYL-D-GLUCOSAMINE N-DEACETYLASE"/>
    <property type="match status" value="1"/>
</dbReference>
<dbReference type="PROSITE" id="PS51677">
    <property type="entry name" value="NODB"/>
    <property type="match status" value="1"/>
</dbReference>
<organism evidence="4 5">
    <name type="scientific">Actinomyces howellii</name>
    <dbReference type="NCBI Taxonomy" id="52771"/>
    <lineage>
        <taxon>Bacteria</taxon>
        <taxon>Bacillati</taxon>
        <taxon>Actinomycetota</taxon>
        <taxon>Actinomycetes</taxon>
        <taxon>Actinomycetales</taxon>
        <taxon>Actinomycetaceae</taxon>
        <taxon>Actinomyces</taxon>
    </lineage>
</organism>
<protein>
    <submittedName>
        <fullName evidence="4">Polysaccharide deacetylase</fullName>
    </submittedName>
</protein>
<comment type="subcellular location">
    <subcellularLocation>
        <location evidence="1">Secreted</location>
    </subcellularLocation>
</comment>
<dbReference type="GO" id="GO:0005576">
    <property type="term" value="C:extracellular region"/>
    <property type="evidence" value="ECO:0007669"/>
    <property type="project" value="UniProtKB-SubCell"/>
</dbReference>
<dbReference type="Proteomes" id="UP000266895">
    <property type="component" value="Chromosome"/>
</dbReference>
<dbReference type="Gene3D" id="3.20.20.370">
    <property type="entry name" value="Glycoside hydrolase/deacetylase"/>
    <property type="match status" value="1"/>
</dbReference>
<keyword evidence="5" id="KW-1185">Reference proteome</keyword>
<sequence length="403" mass="44221">MTDGVPPTGGASSQILFAPAYGSSPYRERTVISDMQDAQAWVRSSAGGSLRADTTTFARGTQSLELTTTGDPARPLAIDLALGGVDMSRCQWDLMLRAEDHQTIDSIWLEVGQDDSSFLRLDVVPDPRTLRTGGWSRVTVNRAATRSVTGRPALSRVTRVRVRVNSRAGSGPSRVWLGYLGLLPVEDSGVVSISFDDGYDTDYTTARVIMQRHGIPTGTSYVIADKIGLPGRMTLDQLKELRDVHNWEIAAHATTDLTTLDEAGLRGEFERIKSFLIDNGHHGSAHHFALPMGRYNELVLQIARQYFSTVRTIDVAHETVVPGDPMRLRVFYTGRYTTEAQVTRALALCAEHRSWTHMVFHRVLAVPDGAPETVDAATFELFMSRVADSGLPVKKIAEIVPGT</sequence>
<dbReference type="AlphaFoldDB" id="A0A3S4R1Y4"/>
<evidence type="ECO:0000313" key="4">
    <source>
        <dbReference type="EMBL" id="VEG26198.1"/>
    </source>
</evidence>
<dbReference type="Pfam" id="PF01522">
    <property type="entry name" value="Polysacc_deac_1"/>
    <property type="match status" value="1"/>
</dbReference>
<proteinExistence type="predicted"/>
<dbReference type="EMBL" id="LR134350">
    <property type="protein sequence ID" value="VEG26198.1"/>
    <property type="molecule type" value="Genomic_DNA"/>
</dbReference>
<dbReference type="InterPro" id="IPR002509">
    <property type="entry name" value="NODB_dom"/>
</dbReference>
<dbReference type="GO" id="GO:0016810">
    <property type="term" value="F:hydrolase activity, acting on carbon-nitrogen (but not peptide) bonds"/>
    <property type="evidence" value="ECO:0007669"/>
    <property type="project" value="InterPro"/>
</dbReference>
<dbReference type="GO" id="GO:0005975">
    <property type="term" value="P:carbohydrate metabolic process"/>
    <property type="evidence" value="ECO:0007669"/>
    <property type="project" value="InterPro"/>
</dbReference>
<name>A0A3S4R1Y4_9ACTO</name>
<evidence type="ECO:0000256" key="2">
    <source>
        <dbReference type="ARBA" id="ARBA00022729"/>
    </source>
</evidence>
<dbReference type="OrthoDB" id="9814639at2"/>
<gene>
    <name evidence="4" type="ORF">NCTC11636_00399</name>
</gene>
<dbReference type="PANTHER" id="PTHR34216">
    <property type="match status" value="1"/>
</dbReference>
<evidence type="ECO:0000313" key="5">
    <source>
        <dbReference type="Proteomes" id="UP000266895"/>
    </source>
</evidence>
<evidence type="ECO:0000256" key="1">
    <source>
        <dbReference type="ARBA" id="ARBA00004613"/>
    </source>
</evidence>
<dbReference type="RefSeq" id="WP_126381596.1">
    <property type="nucleotide sequence ID" value="NZ_LR134350.1"/>
</dbReference>
<dbReference type="InterPro" id="IPR051398">
    <property type="entry name" value="Polysacch_Deacetylase"/>
</dbReference>
<dbReference type="SUPFAM" id="SSF88713">
    <property type="entry name" value="Glycoside hydrolase/deacetylase"/>
    <property type="match status" value="1"/>
</dbReference>
<reference evidence="4 5" key="1">
    <citation type="submission" date="2018-12" db="EMBL/GenBank/DDBJ databases">
        <authorList>
            <consortium name="Pathogen Informatics"/>
        </authorList>
    </citation>
    <scope>NUCLEOTIDE SEQUENCE [LARGE SCALE GENOMIC DNA]</scope>
    <source>
        <strain evidence="4 5">NCTC11636</strain>
    </source>
</reference>
<dbReference type="InterPro" id="IPR011330">
    <property type="entry name" value="Glyco_hydro/deAcase_b/a-brl"/>
</dbReference>
<keyword evidence="2" id="KW-0732">Signal</keyword>
<feature type="domain" description="NodB homology" evidence="3">
    <location>
        <begin position="189"/>
        <end position="403"/>
    </location>
</feature>
<accession>A0A3S4R1Y4</accession>
<dbReference type="KEGG" id="ahw:NCTC11636_00399"/>
<evidence type="ECO:0000259" key="3">
    <source>
        <dbReference type="PROSITE" id="PS51677"/>
    </source>
</evidence>
<dbReference type="CDD" id="cd10970">
    <property type="entry name" value="CE4_DAC_u1_6s"/>
    <property type="match status" value="1"/>
</dbReference>